<organism evidence="1 2">
    <name type="scientific">Cordylochernes scorpioides</name>
    <dbReference type="NCBI Taxonomy" id="51811"/>
    <lineage>
        <taxon>Eukaryota</taxon>
        <taxon>Metazoa</taxon>
        <taxon>Ecdysozoa</taxon>
        <taxon>Arthropoda</taxon>
        <taxon>Chelicerata</taxon>
        <taxon>Arachnida</taxon>
        <taxon>Pseudoscorpiones</taxon>
        <taxon>Cheliferoidea</taxon>
        <taxon>Chernetidae</taxon>
        <taxon>Cordylochernes</taxon>
    </lineage>
</organism>
<feature type="non-terminal residue" evidence="1">
    <location>
        <position position="1"/>
    </location>
</feature>
<protein>
    <recommendedName>
        <fullName evidence="3">Reverse transcriptase</fullName>
    </recommendedName>
</protein>
<reference evidence="1 2" key="1">
    <citation type="submission" date="2022-01" db="EMBL/GenBank/DDBJ databases">
        <title>A chromosomal length assembly of Cordylochernes scorpioides.</title>
        <authorList>
            <person name="Zeh D."/>
            <person name="Zeh J."/>
        </authorList>
    </citation>
    <scope>NUCLEOTIDE SEQUENCE [LARGE SCALE GENOMIC DNA]</scope>
    <source>
        <strain evidence="1">IN4F17</strain>
        <tissue evidence="1">Whole Body</tissue>
    </source>
</reference>
<gene>
    <name evidence="1" type="ORF">LAZ67_21001136</name>
</gene>
<evidence type="ECO:0000313" key="1">
    <source>
        <dbReference type="EMBL" id="UYV82149.1"/>
    </source>
</evidence>
<dbReference type="Proteomes" id="UP001235939">
    <property type="component" value="Chromosome 21"/>
</dbReference>
<sequence length="82" mass="9361">MEKIILRRLTYHLDTRNLLPEEQYGFRKGHGTIDQLLFFTQKLSGIKATPPKSGHIGANIGMVAPSQFYGRAEEFSEDPLQR</sequence>
<accession>A0ABY6LMP2</accession>
<name>A0ABY6LMP2_9ARAC</name>
<evidence type="ECO:0000313" key="2">
    <source>
        <dbReference type="Proteomes" id="UP001235939"/>
    </source>
</evidence>
<dbReference type="EMBL" id="CP092883">
    <property type="protein sequence ID" value="UYV82149.1"/>
    <property type="molecule type" value="Genomic_DNA"/>
</dbReference>
<evidence type="ECO:0008006" key="3">
    <source>
        <dbReference type="Google" id="ProtNLM"/>
    </source>
</evidence>
<keyword evidence="2" id="KW-1185">Reference proteome</keyword>
<proteinExistence type="predicted"/>